<dbReference type="GO" id="GO:0009401">
    <property type="term" value="P:phosphoenolpyruvate-dependent sugar phosphotransferase system"/>
    <property type="evidence" value="ECO:0007669"/>
    <property type="project" value="UniProtKB-KW"/>
</dbReference>
<feature type="domain" description="GAF" evidence="14">
    <location>
        <begin position="34"/>
        <end position="179"/>
    </location>
</feature>
<dbReference type="SUPFAM" id="SSF51621">
    <property type="entry name" value="Phosphoenolpyruvate/pyruvate domain"/>
    <property type="match status" value="1"/>
</dbReference>
<dbReference type="PRINTS" id="PR01736">
    <property type="entry name" value="PHPHTRNFRASE"/>
</dbReference>
<keyword evidence="9 15" id="KW-0808">Transferase</keyword>
<evidence type="ECO:0000313" key="15">
    <source>
        <dbReference type="EMBL" id="RVU05473.1"/>
    </source>
</evidence>
<evidence type="ECO:0000256" key="4">
    <source>
        <dbReference type="ARBA" id="ARBA00007837"/>
    </source>
</evidence>
<dbReference type="InterPro" id="IPR003018">
    <property type="entry name" value="GAF"/>
</dbReference>
<dbReference type="GO" id="GO:0016301">
    <property type="term" value="F:kinase activity"/>
    <property type="evidence" value="ECO:0007669"/>
    <property type="project" value="UniProtKB-KW"/>
</dbReference>
<keyword evidence="16" id="KW-1185">Reference proteome</keyword>
<comment type="caution">
    <text evidence="15">The sequence shown here is derived from an EMBL/GenBank/DDBJ whole genome shotgun (WGS) entry which is preliminary data.</text>
</comment>
<evidence type="ECO:0000256" key="8">
    <source>
        <dbReference type="ARBA" id="ARBA00022597"/>
    </source>
</evidence>
<evidence type="ECO:0000256" key="3">
    <source>
        <dbReference type="ARBA" id="ARBA00004496"/>
    </source>
</evidence>
<organism evidence="15 16">
    <name type="scientific">Novosphingobium umbonatum</name>
    <dbReference type="NCBI Taxonomy" id="1908524"/>
    <lineage>
        <taxon>Bacteria</taxon>
        <taxon>Pseudomonadati</taxon>
        <taxon>Pseudomonadota</taxon>
        <taxon>Alphaproteobacteria</taxon>
        <taxon>Sphingomonadales</taxon>
        <taxon>Sphingomonadaceae</taxon>
        <taxon>Novosphingobium</taxon>
    </lineage>
</organism>
<dbReference type="InterPro" id="IPR029016">
    <property type="entry name" value="GAF-like_dom_sf"/>
</dbReference>
<dbReference type="InterPro" id="IPR015813">
    <property type="entry name" value="Pyrv/PenolPyrv_kinase-like_dom"/>
</dbReference>
<gene>
    <name evidence="15" type="primary">ptsP</name>
    <name evidence="15" type="ORF">EOE18_09250</name>
</gene>
<dbReference type="Gene3D" id="3.50.30.10">
    <property type="entry name" value="Phosphohistidine domain"/>
    <property type="match status" value="1"/>
</dbReference>
<evidence type="ECO:0000256" key="7">
    <source>
        <dbReference type="ARBA" id="ARBA00022490"/>
    </source>
</evidence>
<dbReference type="GO" id="GO:0008965">
    <property type="term" value="F:phosphoenolpyruvate-protein phosphotransferase activity"/>
    <property type="evidence" value="ECO:0007669"/>
    <property type="project" value="UniProtKB-EC"/>
</dbReference>
<evidence type="ECO:0000256" key="12">
    <source>
        <dbReference type="ARBA" id="ARBA00022777"/>
    </source>
</evidence>
<dbReference type="SMART" id="SM00065">
    <property type="entry name" value="GAF"/>
    <property type="match status" value="1"/>
</dbReference>
<dbReference type="InterPro" id="IPR036618">
    <property type="entry name" value="PtsI_HPr-bd_sf"/>
</dbReference>
<evidence type="ECO:0000259" key="14">
    <source>
        <dbReference type="SMART" id="SM00065"/>
    </source>
</evidence>
<keyword evidence="11" id="KW-0479">Metal-binding</keyword>
<dbReference type="InterPro" id="IPR036637">
    <property type="entry name" value="Phosphohistidine_dom_sf"/>
</dbReference>
<dbReference type="Pfam" id="PF00391">
    <property type="entry name" value="PEP-utilizers"/>
    <property type="match status" value="1"/>
</dbReference>
<dbReference type="Pfam" id="PF02896">
    <property type="entry name" value="PEP-utilizers_C"/>
    <property type="match status" value="1"/>
</dbReference>
<keyword evidence="8" id="KW-0762">Sugar transport</keyword>
<dbReference type="SUPFAM" id="SSF55781">
    <property type="entry name" value="GAF domain-like"/>
    <property type="match status" value="1"/>
</dbReference>
<evidence type="ECO:0000256" key="11">
    <source>
        <dbReference type="ARBA" id="ARBA00022723"/>
    </source>
</evidence>
<dbReference type="GO" id="GO:0005737">
    <property type="term" value="C:cytoplasm"/>
    <property type="evidence" value="ECO:0007669"/>
    <property type="project" value="UniProtKB-SubCell"/>
</dbReference>
<dbReference type="InterPro" id="IPR000121">
    <property type="entry name" value="PEP_util_C"/>
</dbReference>
<dbReference type="PANTHER" id="PTHR46244:SF6">
    <property type="entry name" value="PHOSPHOENOLPYRUVATE-PROTEIN PHOSPHOTRANSFERASE"/>
    <property type="match status" value="1"/>
</dbReference>
<accession>A0A437N6E5</accession>
<dbReference type="SUPFAM" id="SSF52009">
    <property type="entry name" value="Phosphohistidine domain"/>
    <property type="match status" value="1"/>
</dbReference>
<dbReference type="SUPFAM" id="SSF47831">
    <property type="entry name" value="Enzyme I of the PEP:sugar phosphotransferase system HPr-binding (sub)domain"/>
    <property type="match status" value="1"/>
</dbReference>
<dbReference type="EMBL" id="SACO01000005">
    <property type="protein sequence ID" value="RVU05473.1"/>
    <property type="molecule type" value="Genomic_DNA"/>
</dbReference>
<name>A0A437N6E5_9SPHN</name>
<dbReference type="Gene3D" id="3.30.450.40">
    <property type="match status" value="1"/>
</dbReference>
<proteinExistence type="inferred from homology"/>
<dbReference type="InterPro" id="IPR050499">
    <property type="entry name" value="PEP-utilizing_PTS_enzyme"/>
</dbReference>
<dbReference type="Pfam" id="PF05524">
    <property type="entry name" value="PEP-utilisers_N"/>
    <property type="match status" value="1"/>
</dbReference>
<dbReference type="InterPro" id="IPR008731">
    <property type="entry name" value="PTS_EIN"/>
</dbReference>
<dbReference type="Proteomes" id="UP000282837">
    <property type="component" value="Unassembled WGS sequence"/>
</dbReference>
<dbReference type="EC" id="2.7.3.9" evidence="5"/>
<evidence type="ECO:0000256" key="6">
    <source>
        <dbReference type="ARBA" id="ARBA00022448"/>
    </source>
</evidence>
<keyword evidence="6" id="KW-0813">Transport</keyword>
<dbReference type="InterPro" id="IPR006318">
    <property type="entry name" value="PTS_EI-like"/>
</dbReference>
<dbReference type="Gene3D" id="1.10.274.10">
    <property type="entry name" value="PtsI, HPr-binding domain"/>
    <property type="match status" value="1"/>
</dbReference>
<dbReference type="GO" id="GO:0046872">
    <property type="term" value="F:metal ion binding"/>
    <property type="evidence" value="ECO:0007669"/>
    <property type="project" value="UniProtKB-KW"/>
</dbReference>
<comment type="similarity">
    <text evidence="4">Belongs to the PEP-utilizing enzyme family.</text>
</comment>
<keyword evidence="7" id="KW-0963">Cytoplasm</keyword>
<reference evidence="15 16" key="1">
    <citation type="submission" date="2019-01" db="EMBL/GenBank/DDBJ databases">
        <authorList>
            <person name="Chen W.-M."/>
        </authorList>
    </citation>
    <scope>NUCLEOTIDE SEQUENCE [LARGE SCALE GENOMIC DNA]</scope>
    <source>
        <strain evidence="15 16">FSY-9</strain>
    </source>
</reference>
<evidence type="ECO:0000256" key="9">
    <source>
        <dbReference type="ARBA" id="ARBA00022679"/>
    </source>
</evidence>
<dbReference type="AlphaFoldDB" id="A0A437N6E5"/>
<evidence type="ECO:0000256" key="2">
    <source>
        <dbReference type="ARBA" id="ARBA00001946"/>
    </source>
</evidence>
<protein>
    <recommendedName>
        <fullName evidence="5">phosphoenolpyruvate--protein phosphotransferase</fullName>
        <ecNumber evidence="5">2.7.3.9</ecNumber>
    </recommendedName>
</protein>
<evidence type="ECO:0000256" key="13">
    <source>
        <dbReference type="ARBA" id="ARBA00022842"/>
    </source>
</evidence>
<comment type="cofactor">
    <cofactor evidence="2">
        <name>Mg(2+)</name>
        <dbReference type="ChEBI" id="CHEBI:18420"/>
    </cofactor>
</comment>
<keyword evidence="10" id="KW-0598">Phosphotransferase system</keyword>
<evidence type="ECO:0000256" key="5">
    <source>
        <dbReference type="ARBA" id="ARBA00012232"/>
    </source>
</evidence>
<dbReference type="Gene3D" id="3.20.20.60">
    <property type="entry name" value="Phosphoenolpyruvate-binding domains"/>
    <property type="match status" value="1"/>
</dbReference>
<evidence type="ECO:0000256" key="10">
    <source>
        <dbReference type="ARBA" id="ARBA00022683"/>
    </source>
</evidence>
<dbReference type="OrthoDB" id="9765468at2"/>
<dbReference type="NCBIfam" id="TIGR01417">
    <property type="entry name" value="PTS_I_fam"/>
    <property type="match status" value="1"/>
</dbReference>
<keyword evidence="15" id="KW-0670">Pyruvate</keyword>
<dbReference type="InterPro" id="IPR040442">
    <property type="entry name" value="Pyrv_kinase-like_dom_sf"/>
</dbReference>
<evidence type="ECO:0000313" key="16">
    <source>
        <dbReference type="Proteomes" id="UP000282837"/>
    </source>
</evidence>
<evidence type="ECO:0000256" key="1">
    <source>
        <dbReference type="ARBA" id="ARBA00000683"/>
    </source>
</evidence>
<keyword evidence="12" id="KW-0418">Kinase</keyword>
<dbReference type="RefSeq" id="WP_127708701.1">
    <property type="nucleotide sequence ID" value="NZ_SACO01000005.1"/>
</dbReference>
<keyword evidence="13" id="KW-0460">Magnesium</keyword>
<comment type="catalytic activity">
    <reaction evidence="1">
        <text>L-histidyl-[protein] + phosphoenolpyruvate = N(pros)-phospho-L-histidyl-[protein] + pyruvate</text>
        <dbReference type="Rhea" id="RHEA:23880"/>
        <dbReference type="Rhea" id="RHEA-COMP:9745"/>
        <dbReference type="Rhea" id="RHEA-COMP:9746"/>
        <dbReference type="ChEBI" id="CHEBI:15361"/>
        <dbReference type="ChEBI" id="CHEBI:29979"/>
        <dbReference type="ChEBI" id="CHEBI:58702"/>
        <dbReference type="ChEBI" id="CHEBI:64837"/>
        <dbReference type="EC" id="2.7.3.9"/>
    </reaction>
</comment>
<dbReference type="InterPro" id="IPR008279">
    <property type="entry name" value="PEP-util_enz_mobile_dom"/>
</dbReference>
<dbReference type="Pfam" id="PF01590">
    <property type="entry name" value="GAF"/>
    <property type="match status" value="1"/>
</dbReference>
<dbReference type="InterPro" id="IPR023151">
    <property type="entry name" value="PEP_util_CS"/>
</dbReference>
<dbReference type="PANTHER" id="PTHR46244">
    <property type="entry name" value="PHOSPHOENOLPYRUVATE-PROTEIN PHOSPHOTRANSFERASE"/>
    <property type="match status" value="1"/>
</dbReference>
<dbReference type="PROSITE" id="PS00742">
    <property type="entry name" value="PEP_ENZYMES_2"/>
    <property type="match status" value="1"/>
</dbReference>
<comment type="subcellular location">
    <subcellularLocation>
        <location evidence="3">Cytoplasm</location>
    </subcellularLocation>
</comment>
<sequence>MTSAPIGPTSNSSAVASARKILTRLHEVMASRSHAQAKLNTVVDVIGESLDSEVCSIYLLREGMLELFATRGLAQEAVHVTRMGVGEGLVGTIASNSETLNLAEATAHPDFSYRPETGEDKFHSFAGVPIVRRERAVGVLCVQHVDPRRYEEVEIEALQTVAMVLSELIANAELVDEEEAAGLAAALTGPEKMSGLTLVKGLGSGVAVYHQPRITIEHVVAEDTEAERQRVYLAFDKMREQIDRMASQAEFGIGGEHEEVLSTYKMFAYDEGWSRRINEAIDSGLTAEAAIERVQQRTRMRMRQIDDALLADRMHDLEDLSNRLLRIVSGQLGTAASMGLRNDAILIARNLGPAELLEYDKRRLKGVILEEGSLTAHVVIVARAMGIPVLGRVKSLRGRVREGDQILLDADQGLAFARPTRDMVIGFDERYAKSRERQAKYVAMRDVVPVTADGERISVLINAGLREDMPNLSLTGADGVGLYRTEFQFLVAATLPSRERQTRLYREVLEVAGSKPVVFRTVDIGGDKSLPYLRHEDDMHEENPAMGWRALRVALERDGLLKAQARALLEASAGRVLNVMFPMISEPWEFDAAKAVFDAQLAHLKTLGKTLPESVKYGAMLEVPALAEVLDILLPKLSFLSIGTNDLTQFLLAADRSNPKLAERYDWLSPAILRFIRRVSAAGREYHVPMTVCGEMGGRPLEALALLGVGIRRLSITPAGVAPIKELVRRVNLAEITQAMEGWLANPPANLREVMTAWASERGLLAD</sequence>